<evidence type="ECO:0000313" key="1">
    <source>
        <dbReference type="EMBL" id="QPD04546.1"/>
    </source>
</evidence>
<evidence type="ECO:0008006" key="3">
    <source>
        <dbReference type="Google" id="ProtNLM"/>
    </source>
</evidence>
<dbReference type="Gene3D" id="6.10.140.1340">
    <property type="match status" value="1"/>
</dbReference>
<evidence type="ECO:0000313" key="2">
    <source>
        <dbReference type="Proteomes" id="UP000593737"/>
    </source>
</evidence>
<dbReference type="KEGG" id="nkf:Nkreftii_002320"/>
<accession>A0A7S8IZR9</accession>
<sequence>MIPTTTRVEQHTDEVINDEIRRHTEQRIASVGRQGESEINRRLEELDQEWDMERTLEANAATIALVGLGLGAFVHRRFFILPAVVAGFLLQHAVQGWCPPVPVFRRLGIRTAREIDLERYGLKAIRGDFNDLTESQAVDERKAKRVLAAMNR</sequence>
<protein>
    <recommendedName>
        <fullName evidence="3">DUF2892 domain-containing protein</fullName>
    </recommendedName>
</protein>
<name>A0A7S8IZR9_9BACT</name>
<dbReference type="Proteomes" id="UP000593737">
    <property type="component" value="Chromosome"/>
</dbReference>
<organism evidence="1 2">
    <name type="scientific">Candidatus Nitrospira kreftii</name>
    <dbReference type="NCBI Taxonomy" id="2652173"/>
    <lineage>
        <taxon>Bacteria</taxon>
        <taxon>Pseudomonadati</taxon>
        <taxon>Nitrospirota</taxon>
        <taxon>Nitrospiria</taxon>
        <taxon>Nitrospirales</taxon>
        <taxon>Nitrospiraceae</taxon>
        <taxon>Nitrospira</taxon>
    </lineage>
</organism>
<proteinExistence type="predicted"/>
<gene>
    <name evidence="1" type="ORF">Nkreftii_002320</name>
</gene>
<dbReference type="EMBL" id="CP047423">
    <property type="protein sequence ID" value="QPD04546.1"/>
    <property type="molecule type" value="Genomic_DNA"/>
</dbReference>
<reference evidence="1 2" key="1">
    <citation type="journal article" date="2020" name="ISME J.">
        <title>Enrichment and physiological characterization of a novel comammox Nitrospira indicates ammonium inhibition of complete nitrification.</title>
        <authorList>
            <person name="Sakoula D."/>
            <person name="Koch H."/>
            <person name="Frank J."/>
            <person name="Jetten M.S.M."/>
            <person name="van Kessel M.A.H.J."/>
            <person name="Lucker S."/>
        </authorList>
    </citation>
    <scope>NUCLEOTIDE SEQUENCE [LARGE SCALE GENOMIC DNA]</scope>
    <source>
        <strain evidence="1">Comreactor17</strain>
    </source>
</reference>
<dbReference type="AlphaFoldDB" id="A0A7S8IZR9"/>